<dbReference type="PANTHER" id="PTHR24320:SF148">
    <property type="entry name" value="NAD(P)-BINDING ROSSMANN-FOLD SUPERFAMILY PROTEIN"/>
    <property type="match status" value="1"/>
</dbReference>
<dbReference type="PRINTS" id="PR00081">
    <property type="entry name" value="GDHRDH"/>
</dbReference>
<evidence type="ECO:0000313" key="4">
    <source>
        <dbReference type="Proteomes" id="UP001501588"/>
    </source>
</evidence>
<protein>
    <submittedName>
        <fullName evidence="3">Protochlorophyllide reductase</fullName>
    </submittedName>
</protein>
<gene>
    <name evidence="3" type="ORF">GCM10009416_13500</name>
</gene>
<sequence>MRDSGTYLITGATSGLGLEAARALARDGRRRVLAGARNPAASALRAAVPPERLTVLDLDVGSLASVRAFAAEARRHLGRGGARLSGIACNAGLQLVGPPRRSPDGHELTFATNHLGHFLLVYELLDLLAPGAAVVGTASGTHDPADRLARRFGFRGGIFPGAEAVARGELDPSAPEKQQGMDRYATSKLCAILFAYAMAARVPASAARFLAFDPGLTPGTGLARDLSATERFAWSHVMPLVGQAVPGVSSPARSGAALARLLSEPGLAPGTGLHFDFRLRQTPTSELSRRKDAQDDLHRTSLALCGIAEARPAASAA</sequence>
<accession>A0ABN1EW77</accession>
<reference evidence="3 4" key="1">
    <citation type="journal article" date="2019" name="Int. J. Syst. Evol. Microbiol.">
        <title>The Global Catalogue of Microorganisms (GCM) 10K type strain sequencing project: providing services to taxonomists for standard genome sequencing and annotation.</title>
        <authorList>
            <consortium name="The Broad Institute Genomics Platform"/>
            <consortium name="The Broad Institute Genome Sequencing Center for Infectious Disease"/>
            <person name="Wu L."/>
            <person name="Ma J."/>
        </authorList>
    </citation>
    <scope>NUCLEOTIDE SEQUENCE [LARGE SCALE GENOMIC DNA]</scope>
    <source>
        <strain evidence="3 4">JCM 9933</strain>
    </source>
</reference>
<name>A0ABN1EW77_9PROT</name>
<proteinExistence type="inferred from homology"/>
<dbReference type="InterPro" id="IPR002347">
    <property type="entry name" value="SDR_fam"/>
</dbReference>
<dbReference type="RefSeq" id="WP_343894427.1">
    <property type="nucleotide sequence ID" value="NZ_BAAAFZ010000012.1"/>
</dbReference>
<dbReference type="Gene3D" id="3.40.50.720">
    <property type="entry name" value="NAD(P)-binding Rossmann-like Domain"/>
    <property type="match status" value="1"/>
</dbReference>
<comment type="similarity">
    <text evidence="1">Belongs to the short-chain dehydrogenases/reductases (SDR) family.</text>
</comment>
<dbReference type="EMBL" id="BAAAFZ010000012">
    <property type="protein sequence ID" value="GAA0576126.1"/>
    <property type="molecule type" value="Genomic_DNA"/>
</dbReference>
<dbReference type="Proteomes" id="UP001501588">
    <property type="component" value="Unassembled WGS sequence"/>
</dbReference>
<keyword evidence="4" id="KW-1185">Reference proteome</keyword>
<dbReference type="Pfam" id="PF00106">
    <property type="entry name" value="adh_short"/>
    <property type="match status" value="1"/>
</dbReference>
<evidence type="ECO:0000256" key="1">
    <source>
        <dbReference type="ARBA" id="ARBA00006484"/>
    </source>
</evidence>
<comment type="caution">
    <text evidence="3">The sequence shown here is derived from an EMBL/GenBank/DDBJ whole genome shotgun (WGS) entry which is preliminary data.</text>
</comment>
<dbReference type="InterPro" id="IPR036291">
    <property type="entry name" value="NAD(P)-bd_dom_sf"/>
</dbReference>
<evidence type="ECO:0000313" key="3">
    <source>
        <dbReference type="EMBL" id="GAA0576126.1"/>
    </source>
</evidence>
<dbReference type="PANTHER" id="PTHR24320">
    <property type="entry name" value="RETINOL DEHYDROGENASE"/>
    <property type="match status" value="1"/>
</dbReference>
<keyword evidence="2" id="KW-0560">Oxidoreductase</keyword>
<evidence type="ECO:0000256" key="2">
    <source>
        <dbReference type="ARBA" id="ARBA00023002"/>
    </source>
</evidence>
<dbReference type="SUPFAM" id="SSF51735">
    <property type="entry name" value="NAD(P)-binding Rossmann-fold domains"/>
    <property type="match status" value="1"/>
</dbReference>
<organism evidence="3 4">
    <name type="scientific">Craurococcus roseus</name>
    <dbReference type="NCBI Taxonomy" id="77585"/>
    <lineage>
        <taxon>Bacteria</taxon>
        <taxon>Pseudomonadati</taxon>
        <taxon>Pseudomonadota</taxon>
        <taxon>Alphaproteobacteria</taxon>
        <taxon>Acetobacterales</taxon>
        <taxon>Acetobacteraceae</taxon>
        <taxon>Craurococcus</taxon>
    </lineage>
</organism>